<dbReference type="AlphaFoldDB" id="A0A0V1M3P8"/>
<sequence length="69" mass="7557">MVNFVNLRFLINAMCCSEDCVCTVAFFQLNDDPTASKCGVAYQPPAILLPSGSQCYPKSLIFLNVLALH</sequence>
<evidence type="ECO:0000313" key="1">
    <source>
        <dbReference type="EMBL" id="KRZ66156.1"/>
    </source>
</evidence>
<gene>
    <name evidence="1" type="ORF">T10_6359</name>
</gene>
<comment type="caution">
    <text evidence="1">The sequence shown here is derived from an EMBL/GenBank/DDBJ whole genome shotgun (WGS) entry which is preliminary data.</text>
</comment>
<proteinExistence type="predicted"/>
<dbReference type="EMBL" id="JYDO01000261">
    <property type="protein sequence ID" value="KRZ66156.1"/>
    <property type="molecule type" value="Genomic_DNA"/>
</dbReference>
<protein>
    <submittedName>
        <fullName evidence="1">Uncharacterized protein</fullName>
    </submittedName>
</protein>
<name>A0A0V1M3P8_9BILA</name>
<accession>A0A0V1M3P8</accession>
<reference evidence="1 2" key="1">
    <citation type="submission" date="2015-01" db="EMBL/GenBank/DDBJ databases">
        <title>Evolution of Trichinella species and genotypes.</title>
        <authorList>
            <person name="Korhonen P.K."/>
            <person name="Edoardo P."/>
            <person name="Giuseppe L.R."/>
            <person name="Gasser R.B."/>
        </authorList>
    </citation>
    <scope>NUCLEOTIDE SEQUENCE [LARGE SCALE GENOMIC DNA]</scope>
    <source>
        <strain evidence="1">ISS1980</strain>
    </source>
</reference>
<keyword evidence="2" id="KW-1185">Reference proteome</keyword>
<evidence type="ECO:0000313" key="2">
    <source>
        <dbReference type="Proteomes" id="UP000054843"/>
    </source>
</evidence>
<organism evidence="1 2">
    <name type="scientific">Trichinella papuae</name>
    <dbReference type="NCBI Taxonomy" id="268474"/>
    <lineage>
        <taxon>Eukaryota</taxon>
        <taxon>Metazoa</taxon>
        <taxon>Ecdysozoa</taxon>
        <taxon>Nematoda</taxon>
        <taxon>Enoplea</taxon>
        <taxon>Dorylaimia</taxon>
        <taxon>Trichinellida</taxon>
        <taxon>Trichinellidae</taxon>
        <taxon>Trichinella</taxon>
    </lineage>
</organism>
<dbReference type="Proteomes" id="UP000054843">
    <property type="component" value="Unassembled WGS sequence"/>
</dbReference>